<name>A0A8S3U8U8_MYTED</name>
<dbReference type="PANTHER" id="PTHR35205">
    <property type="entry name" value="NB-ARC AND TPR DOMAIN PROTEIN"/>
    <property type="match status" value="1"/>
</dbReference>
<dbReference type="InterPro" id="IPR027417">
    <property type="entry name" value="P-loop_NTPase"/>
</dbReference>
<reference evidence="2" key="1">
    <citation type="submission" date="2021-03" db="EMBL/GenBank/DDBJ databases">
        <authorList>
            <person name="Bekaert M."/>
        </authorList>
    </citation>
    <scope>NUCLEOTIDE SEQUENCE</scope>
</reference>
<dbReference type="Pfam" id="PF00931">
    <property type="entry name" value="NB-ARC"/>
    <property type="match status" value="1"/>
</dbReference>
<dbReference type="InterPro" id="IPR002182">
    <property type="entry name" value="NB-ARC"/>
</dbReference>
<dbReference type="PRINTS" id="PR00364">
    <property type="entry name" value="DISEASERSIST"/>
</dbReference>
<feature type="domain" description="NB-ARC" evidence="1">
    <location>
        <begin position="401"/>
        <end position="568"/>
    </location>
</feature>
<dbReference type="InterPro" id="IPR011990">
    <property type="entry name" value="TPR-like_helical_dom_sf"/>
</dbReference>
<gene>
    <name evidence="2" type="ORF">MEDL_54395</name>
</gene>
<evidence type="ECO:0000313" key="3">
    <source>
        <dbReference type="Proteomes" id="UP000683360"/>
    </source>
</evidence>
<accession>A0A8S3U8U8</accession>
<organism evidence="2 3">
    <name type="scientific">Mytilus edulis</name>
    <name type="common">Blue mussel</name>
    <dbReference type="NCBI Taxonomy" id="6550"/>
    <lineage>
        <taxon>Eukaryota</taxon>
        <taxon>Metazoa</taxon>
        <taxon>Spiralia</taxon>
        <taxon>Lophotrochozoa</taxon>
        <taxon>Mollusca</taxon>
        <taxon>Bivalvia</taxon>
        <taxon>Autobranchia</taxon>
        <taxon>Pteriomorphia</taxon>
        <taxon>Mytilida</taxon>
        <taxon>Mytiloidea</taxon>
        <taxon>Mytilidae</taxon>
        <taxon>Mytilinae</taxon>
        <taxon>Mytilus</taxon>
    </lineage>
</organism>
<dbReference type="GO" id="GO:0043531">
    <property type="term" value="F:ADP binding"/>
    <property type="evidence" value="ECO:0007669"/>
    <property type="project" value="InterPro"/>
</dbReference>
<evidence type="ECO:0000259" key="1">
    <source>
        <dbReference type="Pfam" id="PF00931"/>
    </source>
</evidence>
<dbReference type="AlphaFoldDB" id="A0A8S3U8U8"/>
<dbReference type="EMBL" id="CAJPWZ010002637">
    <property type="protein sequence ID" value="CAG2242224.1"/>
    <property type="molecule type" value="Genomic_DNA"/>
</dbReference>
<dbReference type="SUPFAM" id="SSF48452">
    <property type="entry name" value="TPR-like"/>
    <property type="match status" value="1"/>
</dbReference>
<dbReference type="SUPFAM" id="SSF52540">
    <property type="entry name" value="P-loop containing nucleoside triphosphate hydrolases"/>
    <property type="match status" value="1"/>
</dbReference>
<comment type="caution">
    <text evidence="2">The sequence shown here is derived from an EMBL/GenBank/DDBJ whole genome shotgun (WGS) entry which is preliminary data.</text>
</comment>
<evidence type="ECO:0000313" key="2">
    <source>
        <dbReference type="EMBL" id="CAG2242224.1"/>
    </source>
</evidence>
<dbReference type="Gene3D" id="3.40.50.300">
    <property type="entry name" value="P-loop containing nucleotide triphosphate hydrolases"/>
    <property type="match status" value="1"/>
</dbReference>
<dbReference type="OrthoDB" id="6136658at2759"/>
<dbReference type="InterPro" id="IPR019734">
    <property type="entry name" value="TPR_rpt"/>
</dbReference>
<dbReference type="Proteomes" id="UP000683360">
    <property type="component" value="Unassembled WGS sequence"/>
</dbReference>
<protein>
    <recommendedName>
        <fullName evidence="1">NB-ARC domain-containing protein</fullName>
    </recommendedName>
</protein>
<dbReference type="SMART" id="SM00028">
    <property type="entry name" value="TPR"/>
    <property type="match status" value="2"/>
</dbReference>
<sequence length="824" mass="94538">MSSNTILFAPCDDIEEELKIEITDICTANINKQVIKADLEDNQKRWLLAGICLQSILYPTLRKFSEPVVLNLYNAMKISHRIHIQTYPNQLIKYPKPRTRLNYEAINNNHSIKIGRKPNVANYDYKVVNHVEFSKLFMQTYMANIDTFPQPVKNVATKLRTDVRNPWAHCNLGEWDTIKYQMSFQLMHQLIKCLNLNISDETFALAELTKWETNGFMFLQGYAVDQHVISELKHQTQLLAEYALKMNSVLGSTFRKVQEAMFKIDCDIRTVCTRTDNLELLQNEHETSIKDMHKDVDILYERTSSIQKIQTQQGENFNGAMTNIKEITQDVENLTMESTLKINRVEKHVKELKSTTEDIKCDITEIKEDVVGFKDYMTNFKPTGKIFFYSPNRSESFVAREKEMSEIKSSFVNRGNEHHTLVIYGLGGCGKTTLAVEFAWRSQEFYMGGIFWMSAESENALEDSIATLAIDVNTTGKDFRETFKRTLKWFSNLTQRWLMVVDNADEEYLSDYTKELLVGPWKRNTLGHIIITTRRESTEIEESLFVKLEYCICLSIFETEAGIQFLKRRTGRIDNKEDNAVQSLVEELGGLPLALEQAAAHIKSIKCSFADYVKRFEKKRIKLLKAAQSPRKISKFRLTVATTWQLNIEYISRESKNADLGTAAITTGEIILECLASVIQDDSKEIDDTTSVVPYGTTALREMGNKAFKDHRFHDAIQYYTEGIRSCSANNNDSKLYANRSLAYIKTKNFENALNDANSCIKIASDNWKGYCWKAYSIAELIKIGSLSSNMEAVGLASACIASHKHKPCLDEPRMKICYPNTEF</sequence>
<keyword evidence="3" id="KW-1185">Reference proteome</keyword>
<proteinExistence type="predicted"/>
<dbReference type="Gene3D" id="1.25.40.10">
    <property type="entry name" value="Tetratricopeptide repeat domain"/>
    <property type="match status" value="1"/>
</dbReference>
<dbReference type="PANTHER" id="PTHR35205:SF1">
    <property type="entry name" value="ZU5 DOMAIN-CONTAINING PROTEIN"/>
    <property type="match status" value="1"/>
</dbReference>